<dbReference type="EMBL" id="AXCY01000005">
    <property type="protein sequence ID" value="KGM12353.1"/>
    <property type="molecule type" value="Genomic_DNA"/>
</dbReference>
<dbReference type="AlphaFoldDB" id="A0A0A0BVE2"/>
<sequence length="189" mass="20381">MLHDLTLDAPGVRLVPLSEDHAPALLALIDDALWAGMSVPVPRATADMTALVRAAHAAPGRLAFTVLGDDGTVRGSTSFYDVDHGQGRCEVGWTYYGREWWGGSTNPACKLALFAHAFDGWGMQRVALRADARNARSIAAIRRLGGVPEGVLRSHRVAPDGSRGDTAYFSVLADEWPAVRRGLQERLAH</sequence>
<dbReference type="Gene3D" id="3.40.630.30">
    <property type="match status" value="1"/>
</dbReference>
<evidence type="ECO:0000259" key="1">
    <source>
        <dbReference type="Pfam" id="PF13302"/>
    </source>
</evidence>
<feature type="domain" description="N-acetyltransferase" evidence="1">
    <location>
        <begin position="13"/>
        <end position="146"/>
    </location>
</feature>
<organism evidence="2 3">
    <name type="scientific">Cellulomonas carbonis T26</name>
    <dbReference type="NCBI Taxonomy" id="947969"/>
    <lineage>
        <taxon>Bacteria</taxon>
        <taxon>Bacillati</taxon>
        <taxon>Actinomycetota</taxon>
        <taxon>Actinomycetes</taxon>
        <taxon>Micrococcales</taxon>
        <taxon>Cellulomonadaceae</taxon>
        <taxon>Cellulomonas</taxon>
    </lineage>
</organism>
<comment type="caution">
    <text evidence="2">The sequence shown here is derived from an EMBL/GenBank/DDBJ whole genome shotgun (WGS) entry which is preliminary data.</text>
</comment>
<dbReference type="Proteomes" id="UP000029839">
    <property type="component" value="Unassembled WGS sequence"/>
</dbReference>
<dbReference type="GO" id="GO:0016747">
    <property type="term" value="F:acyltransferase activity, transferring groups other than amino-acyl groups"/>
    <property type="evidence" value="ECO:0007669"/>
    <property type="project" value="InterPro"/>
</dbReference>
<dbReference type="PANTHER" id="PTHR43610">
    <property type="entry name" value="BLL6696 PROTEIN"/>
    <property type="match status" value="1"/>
</dbReference>
<accession>A0A0A0BVE2</accession>
<dbReference type="PANTHER" id="PTHR43610:SF1">
    <property type="entry name" value="N-ACETYLTRANSFERASE DOMAIN-CONTAINING PROTEIN"/>
    <property type="match status" value="1"/>
</dbReference>
<keyword evidence="3" id="KW-1185">Reference proteome</keyword>
<evidence type="ECO:0000313" key="3">
    <source>
        <dbReference type="Proteomes" id="UP000029839"/>
    </source>
</evidence>
<dbReference type="InterPro" id="IPR016181">
    <property type="entry name" value="Acyl_CoA_acyltransferase"/>
</dbReference>
<dbReference type="InterPro" id="IPR000182">
    <property type="entry name" value="GNAT_dom"/>
</dbReference>
<evidence type="ECO:0000313" key="2">
    <source>
        <dbReference type="EMBL" id="KGM12353.1"/>
    </source>
</evidence>
<name>A0A0A0BVE2_9CELL</name>
<protein>
    <submittedName>
        <fullName evidence="2">GNAT family acetyltransferase</fullName>
    </submittedName>
</protein>
<dbReference type="RefSeq" id="WP_043602627.1">
    <property type="nucleotide sequence ID" value="NZ_AXCY01000005.1"/>
</dbReference>
<reference evidence="2 3" key="1">
    <citation type="submission" date="2013-08" db="EMBL/GenBank/DDBJ databases">
        <title>Genome sequencing of Cellulomonas carbonis T26.</title>
        <authorList>
            <person name="Chen F."/>
            <person name="Li Y."/>
            <person name="Wang G."/>
        </authorList>
    </citation>
    <scope>NUCLEOTIDE SEQUENCE [LARGE SCALE GENOMIC DNA]</scope>
    <source>
        <strain evidence="2 3">T26</strain>
    </source>
</reference>
<dbReference type="Pfam" id="PF13302">
    <property type="entry name" value="Acetyltransf_3"/>
    <property type="match status" value="1"/>
</dbReference>
<dbReference type="SUPFAM" id="SSF55729">
    <property type="entry name" value="Acyl-CoA N-acyltransferases (Nat)"/>
    <property type="match status" value="1"/>
</dbReference>
<dbReference type="OrthoDB" id="9795199at2"/>
<reference evidence="2 3" key="2">
    <citation type="journal article" date="2015" name="Stand. Genomic Sci.">
        <title>Draft genome sequence of Cellulomonas carbonis T26(T) and comparative analysis of six Cellulomonas genomes.</title>
        <authorList>
            <person name="Zhuang W."/>
            <person name="Zhang S."/>
            <person name="Xia X."/>
            <person name="Wang G."/>
        </authorList>
    </citation>
    <scope>NUCLEOTIDE SEQUENCE [LARGE SCALE GENOMIC DNA]</scope>
    <source>
        <strain evidence="2 3">T26</strain>
    </source>
</reference>
<gene>
    <name evidence="2" type="ORF">N868_14825</name>
</gene>
<keyword evidence="2" id="KW-0808">Transferase</keyword>
<proteinExistence type="predicted"/>